<feature type="transmembrane region" description="Helical" evidence="1">
    <location>
        <begin position="12"/>
        <end position="35"/>
    </location>
</feature>
<dbReference type="OrthoDB" id="1367647at2"/>
<dbReference type="RefSeq" id="WP_109570539.1">
    <property type="nucleotide sequence ID" value="NZ_CP029463.1"/>
</dbReference>
<gene>
    <name evidence="2" type="ORF">DI487_15935</name>
</gene>
<sequence>MGFLKKYYKANSIIESVMALTIISICIYIAILVYANVFTPKTSMAHYSKQNILSRQFYELQLQEELPNTAIISVEENWLNTNLKEVTVQYKDSIDKSIQKQFYIYIDE</sequence>
<dbReference type="EMBL" id="CP029463">
    <property type="protein sequence ID" value="AWM15201.1"/>
    <property type="molecule type" value="Genomic_DNA"/>
</dbReference>
<reference evidence="2 3" key="1">
    <citation type="submission" date="2018-05" db="EMBL/GenBank/DDBJ databases">
        <title>Flavobacterium sp. MEBiC07310.</title>
        <authorList>
            <person name="Baek K."/>
        </authorList>
    </citation>
    <scope>NUCLEOTIDE SEQUENCE [LARGE SCALE GENOMIC DNA]</scope>
    <source>
        <strain evidence="2 3">MEBiC07310</strain>
    </source>
</reference>
<dbReference type="KEGG" id="fse:DI487_15935"/>
<protein>
    <submittedName>
        <fullName evidence="2">Uncharacterized protein</fullName>
    </submittedName>
</protein>
<evidence type="ECO:0000256" key="1">
    <source>
        <dbReference type="SAM" id="Phobius"/>
    </source>
</evidence>
<accession>A0A2U8QYR0</accession>
<name>A0A2U8QYR0_9FLAO</name>
<evidence type="ECO:0000313" key="3">
    <source>
        <dbReference type="Proteomes" id="UP000245429"/>
    </source>
</evidence>
<evidence type="ECO:0000313" key="2">
    <source>
        <dbReference type="EMBL" id="AWM15201.1"/>
    </source>
</evidence>
<dbReference type="Proteomes" id="UP000245429">
    <property type="component" value="Chromosome"/>
</dbReference>
<proteinExistence type="predicted"/>
<keyword evidence="3" id="KW-1185">Reference proteome</keyword>
<keyword evidence="1" id="KW-0472">Membrane</keyword>
<dbReference type="AlphaFoldDB" id="A0A2U8QYR0"/>
<keyword evidence="1" id="KW-1133">Transmembrane helix</keyword>
<keyword evidence="1" id="KW-0812">Transmembrane</keyword>
<organism evidence="2 3">
    <name type="scientific">Flavobacterium sediminis</name>
    <dbReference type="NCBI Taxonomy" id="2201181"/>
    <lineage>
        <taxon>Bacteria</taxon>
        <taxon>Pseudomonadati</taxon>
        <taxon>Bacteroidota</taxon>
        <taxon>Flavobacteriia</taxon>
        <taxon>Flavobacteriales</taxon>
        <taxon>Flavobacteriaceae</taxon>
        <taxon>Flavobacterium</taxon>
    </lineage>
</organism>